<reference evidence="3 4" key="1">
    <citation type="submission" date="2018-11" db="EMBL/GenBank/DDBJ databases">
        <title>Genomic Encyclopedia of Type Strains, Phase IV (KMG-IV): sequencing the most valuable type-strain genomes for metagenomic binning, comparative biology and taxonomic classification.</title>
        <authorList>
            <person name="Goeker M."/>
        </authorList>
    </citation>
    <scope>NUCLEOTIDE SEQUENCE [LARGE SCALE GENOMIC DNA]</scope>
    <source>
        <strain evidence="3 4">DSM 5900</strain>
    </source>
</reference>
<organism evidence="3 4">
    <name type="scientific">Stella humosa</name>
    <dbReference type="NCBI Taxonomy" id="94"/>
    <lineage>
        <taxon>Bacteria</taxon>
        <taxon>Pseudomonadati</taxon>
        <taxon>Pseudomonadota</taxon>
        <taxon>Alphaproteobacteria</taxon>
        <taxon>Rhodospirillales</taxon>
        <taxon>Stellaceae</taxon>
        <taxon>Stella</taxon>
    </lineage>
</organism>
<dbReference type="GO" id="GO:0016491">
    <property type="term" value="F:oxidoreductase activity"/>
    <property type="evidence" value="ECO:0007669"/>
    <property type="project" value="UniProtKB-KW"/>
</dbReference>
<dbReference type="GO" id="GO:0005737">
    <property type="term" value="C:cytoplasm"/>
    <property type="evidence" value="ECO:0007669"/>
    <property type="project" value="TreeGrafter"/>
</dbReference>
<dbReference type="PANTHER" id="PTHR13847">
    <property type="entry name" value="SARCOSINE DEHYDROGENASE-RELATED"/>
    <property type="match status" value="1"/>
</dbReference>
<keyword evidence="4" id="KW-1185">Reference proteome</keyword>
<dbReference type="AlphaFoldDB" id="A0A3N1MF82"/>
<dbReference type="Pfam" id="PF01266">
    <property type="entry name" value="DAO"/>
    <property type="match status" value="1"/>
</dbReference>
<evidence type="ECO:0000313" key="4">
    <source>
        <dbReference type="Proteomes" id="UP000278222"/>
    </source>
</evidence>
<evidence type="ECO:0000256" key="1">
    <source>
        <dbReference type="ARBA" id="ARBA00023002"/>
    </source>
</evidence>
<dbReference type="EMBL" id="RJKX01000011">
    <property type="protein sequence ID" value="ROQ01390.1"/>
    <property type="molecule type" value="Genomic_DNA"/>
</dbReference>
<feature type="domain" description="FAD dependent oxidoreductase" evidence="2">
    <location>
        <begin position="35"/>
        <end position="386"/>
    </location>
</feature>
<dbReference type="RefSeq" id="WP_123688157.1">
    <property type="nucleotide sequence ID" value="NZ_AP019700.1"/>
</dbReference>
<sequence>MAAHPLFADGFKTTPYWWEAATPARFDAPLPDETDVVVIGGGYAGLNCALTLARAGTRVVVVDAAEIGWGASSRNGGMVSGGMKVSDPKIEKLYGAEVANGIREDGWSSFTHIEDLIRREGIDCDYVRSGRFVGAHTPRDYAAMEARAPKLRAATGAVVEMVPRARQHEQIGSDYYYGGMVVEGTGALHPAKYVRALAGKVAEAGATLCSHARVEGIVREEGGFVVKSTRGTIHAREVMAATNGYTGPVTPWLRRRLIPVGSYIIATEPLPPEVTAKLSPKGRMFSDSKKVLYYFRLSPDGTRVLFGGRASFRQTTPELAAPVLHRFMTGVWPELAQTKITHSWTGNVAFTFDMVPHMGVHDGVHYAMGCQGSGVAMASYLGNQVALKILGRTNRQCAFDGLPFPTRPLYRGNPWFLPIVGSWYRLSDGIARWRAR</sequence>
<dbReference type="Gene3D" id="3.30.9.10">
    <property type="entry name" value="D-Amino Acid Oxidase, subunit A, domain 2"/>
    <property type="match status" value="1"/>
</dbReference>
<comment type="caution">
    <text evidence="3">The sequence shown here is derived from an EMBL/GenBank/DDBJ whole genome shotgun (WGS) entry which is preliminary data.</text>
</comment>
<protein>
    <submittedName>
        <fullName evidence="3">Glycine/D-amino acid oxidase-like deaminating enzyme</fullName>
    </submittedName>
</protein>
<dbReference type="InterPro" id="IPR036188">
    <property type="entry name" value="FAD/NAD-bd_sf"/>
</dbReference>
<gene>
    <name evidence="3" type="ORF">EDC65_0568</name>
</gene>
<evidence type="ECO:0000313" key="3">
    <source>
        <dbReference type="EMBL" id="ROQ01390.1"/>
    </source>
</evidence>
<accession>A0A3N1MF82</accession>
<dbReference type="SUPFAM" id="SSF51905">
    <property type="entry name" value="FAD/NAD(P)-binding domain"/>
    <property type="match status" value="1"/>
</dbReference>
<keyword evidence="1" id="KW-0560">Oxidoreductase</keyword>
<dbReference type="OrthoDB" id="9815989at2"/>
<dbReference type="Proteomes" id="UP000278222">
    <property type="component" value="Unassembled WGS sequence"/>
</dbReference>
<dbReference type="InterPro" id="IPR006076">
    <property type="entry name" value="FAD-dep_OxRdtase"/>
</dbReference>
<proteinExistence type="predicted"/>
<dbReference type="Gene3D" id="3.50.50.60">
    <property type="entry name" value="FAD/NAD(P)-binding domain"/>
    <property type="match status" value="1"/>
</dbReference>
<evidence type="ECO:0000259" key="2">
    <source>
        <dbReference type="Pfam" id="PF01266"/>
    </source>
</evidence>
<name>A0A3N1MF82_9PROT</name>
<dbReference type="PANTHER" id="PTHR13847:SF281">
    <property type="entry name" value="FAD DEPENDENT OXIDOREDUCTASE DOMAIN-CONTAINING PROTEIN"/>
    <property type="match status" value="1"/>
</dbReference>